<accession>A0A2J8QDQ1</accession>
<dbReference type="InterPro" id="IPR020901">
    <property type="entry name" value="Prtase_inh_Kunz-CS"/>
</dbReference>
<keyword evidence="1" id="KW-1015">Disulfide bond</keyword>
<dbReference type="Gene3D" id="4.10.410.10">
    <property type="entry name" value="Pancreatic trypsin inhibitor Kunitz domain"/>
    <property type="match status" value="1"/>
</dbReference>
<dbReference type="SMART" id="SM00131">
    <property type="entry name" value="KU"/>
    <property type="match status" value="1"/>
</dbReference>
<evidence type="ECO:0000259" key="4">
    <source>
        <dbReference type="PROSITE" id="PS50279"/>
    </source>
</evidence>
<dbReference type="PROSITE" id="PS00280">
    <property type="entry name" value="BPTI_KUNITZ_1"/>
    <property type="match status" value="1"/>
</dbReference>
<dbReference type="SUPFAM" id="SSF57362">
    <property type="entry name" value="BPTI-like"/>
    <property type="match status" value="1"/>
</dbReference>
<dbReference type="PRINTS" id="PR00759">
    <property type="entry name" value="BASICPTASE"/>
</dbReference>
<evidence type="ECO:0000256" key="3">
    <source>
        <dbReference type="SAM" id="Phobius"/>
    </source>
</evidence>
<dbReference type="PANTHER" id="PTHR46750:SF1">
    <property type="entry name" value="KUNITZ-TYPE PROTEASE INHIBITOR 1"/>
    <property type="match status" value="1"/>
</dbReference>
<dbReference type="GO" id="GO:0004867">
    <property type="term" value="F:serine-type endopeptidase inhibitor activity"/>
    <property type="evidence" value="ECO:0007669"/>
    <property type="project" value="InterPro"/>
</dbReference>
<gene>
    <name evidence="5" type="ORF">CK820_G0033511</name>
</gene>
<dbReference type="Proteomes" id="UP000236370">
    <property type="component" value="Unassembled WGS sequence"/>
</dbReference>
<evidence type="ECO:0000256" key="1">
    <source>
        <dbReference type="ARBA" id="ARBA00023157"/>
    </source>
</evidence>
<feature type="transmembrane region" description="Helical" evidence="3">
    <location>
        <begin position="141"/>
        <end position="163"/>
    </location>
</feature>
<keyword evidence="3" id="KW-0472">Membrane</keyword>
<sequence>LGNKNNYLREEECILACRGVQGGPLRGSSGAQATFPQGPSMERRHPDTSGFDELQRIHFPSDKGHCVDLPDTGLCKESIPRWYYNPFSEHCARFTYGGCYGNKNNFEEEQQCLESCRGISKKDVFGLRREIPIPSTGSVEMAVAVFLVICIVVVVAILGYCFFKNQRKDFHGHHHHPPPTPASSTVSTTEDTEHLVYNHTTRP</sequence>
<dbReference type="PANTHER" id="PTHR46750">
    <property type="entry name" value="KUNITZ-TYPE PROTEASE INHIBITOR 1"/>
    <property type="match status" value="1"/>
</dbReference>
<dbReference type="PROSITE" id="PS50279">
    <property type="entry name" value="BPTI_KUNITZ_2"/>
    <property type="match status" value="1"/>
</dbReference>
<evidence type="ECO:0000313" key="5">
    <source>
        <dbReference type="EMBL" id="PNI94400.1"/>
    </source>
</evidence>
<keyword evidence="3" id="KW-1133">Transmembrane helix</keyword>
<comment type="caution">
    <text evidence="5">The sequence shown here is derived from an EMBL/GenBank/DDBJ whole genome shotgun (WGS) entry which is preliminary data.</text>
</comment>
<feature type="non-terminal residue" evidence="5">
    <location>
        <position position="203"/>
    </location>
</feature>
<feature type="non-terminal residue" evidence="5">
    <location>
        <position position="1"/>
    </location>
</feature>
<dbReference type="Pfam" id="PF00014">
    <property type="entry name" value="Kunitz_BPTI"/>
    <property type="match status" value="1"/>
</dbReference>
<organism evidence="5 6">
    <name type="scientific">Pan troglodytes</name>
    <name type="common">Chimpanzee</name>
    <dbReference type="NCBI Taxonomy" id="9598"/>
    <lineage>
        <taxon>Eukaryota</taxon>
        <taxon>Metazoa</taxon>
        <taxon>Chordata</taxon>
        <taxon>Craniata</taxon>
        <taxon>Vertebrata</taxon>
        <taxon>Euteleostomi</taxon>
        <taxon>Mammalia</taxon>
        <taxon>Eutheria</taxon>
        <taxon>Euarchontoglires</taxon>
        <taxon>Primates</taxon>
        <taxon>Haplorrhini</taxon>
        <taxon>Catarrhini</taxon>
        <taxon>Hominidae</taxon>
        <taxon>Pan</taxon>
    </lineage>
</organism>
<keyword evidence="3" id="KW-0812">Transmembrane</keyword>
<feature type="region of interest" description="Disordered" evidence="2">
    <location>
        <begin position="28"/>
        <end position="48"/>
    </location>
</feature>
<reference evidence="5 6" key="1">
    <citation type="submission" date="2017-12" db="EMBL/GenBank/DDBJ databases">
        <title>High-resolution comparative analysis of great ape genomes.</title>
        <authorList>
            <person name="Pollen A."/>
            <person name="Hastie A."/>
            <person name="Hormozdiari F."/>
            <person name="Dougherty M."/>
            <person name="Liu R."/>
            <person name="Chaisson M."/>
            <person name="Hoppe E."/>
            <person name="Hill C."/>
            <person name="Pang A."/>
            <person name="Hillier L."/>
            <person name="Baker C."/>
            <person name="Armstrong J."/>
            <person name="Shendure J."/>
            <person name="Paten B."/>
            <person name="Wilson R."/>
            <person name="Chao H."/>
            <person name="Schneider V."/>
            <person name="Ventura M."/>
            <person name="Kronenberg Z."/>
            <person name="Murali S."/>
            <person name="Gordon D."/>
            <person name="Cantsilieris S."/>
            <person name="Munson K."/>
            <person name="Nelson B."/>
            <person name="Raja A."/>
            <person name="Underwood J."/>
            <person name="Diekhans M."/>
            <person name="Fiddes I."/>
            <person name="Haussler D."/>
            <person name="Eichler E."/>
        </authorList>
    </citation>
    <scope>NUCLEOTIDE SEQUENCE [LARGE SCALE GENOMIC DNA]</scope>
    <source>
        <strain evidence="5">Yerkes chimp pedigree #C0471</strain>
    </source>
</reference>
<name>A0A2J8QDQ1_PANTR</name>
<protein>
    <submittedName>
        <fullName evidence="5">SPINT1 isoform 8</fullName>
    </submittedName>
</protein>
<evidence type="ECO:0000313" key="6">
    <source>
        <dbReference type="Proteomes" id="UP000236370"/>
    </source>
</evidence>
<dbReference type="CDD" id="cd22624">
    <property type="entry name" value="Kunitz_HAI1_2-like"/>
    <property type="match status" value="1"/>
</dbReference>
<dbReference type="InterPro" id="IPR036880">
    <property type="entry name" value="Kunitz_BPTI_sf"/>
</dbReference>
<dbReference type="AlphaFoldDB" id="A0A2J8QDQ1"/>
<feature type="domain" description="BPTI/Kunitz inhibitor" evidence="4">
    <location>
        <begin position="66"/>
        <end position="116"/>
    </location>
</feature>
<proteinExistence type="predicted"/>
<dbReference type="InterPro" id="IPR002223">
    <property type="entry name" value="Kunitz_BPTI"/>
</dbReference>
<dbReference type="EMBL" id="NBAG03000046">
    <property type="protein sequence ID" value="PNI94400.1"/>
    <property type="molecule type" value="Genomic_DNA"/>
</dbReference>
<evidence type="ECO:0000256" key="2">
    <source>
        <dbReference type="SAM" id="MobiDB-lite"/>
    </source>
</evidence>
<dbReference type="FunFam" id="4.10.410.10:FF:000008">
    <property type="entry name" value="Serine peptidase inhibitor, Kunitz type 1"/>
    <property type="match status" value="1"/>
</dbReference>